<accession>A0A023W5Q7</accession>
<dbReference type="Pfam" id="PF06841">
    <property type="entry name" value="Phage_T4_gp19"/>
    <property type="match status" value="1"/>
</dbReference>
<evidence type="ECO:0000313" key="1">
    <source>
        <dbReference type="EMBL" id="AHY25403.1"/>
    </source>
</evidence>
<keyword evidence="2" id="KW-1185">Reference proteome</keyword>
<evidence type="ECO:0000313" key="2">
    <source>
        <dbReference type="Proteomes" id="UP000024445"/>
    </source>
</evidence>
<protein>
    <submittedName>
        <fullName evidence="1">Tail completion and sheath stabilizer protein</fullName>
    </submittedName>
</protein>
<dbReference type="Proteomes" id="UP000024445">
    <property type="component" value="Segment"/>
</dbReference>
<dbReference type="EMBL" id="KJ025957">
    <property type="protein sequence ID" value="AHY25403.1"/>
    <property type="molecule type" value="Genomic_DNA"/>
</dbReference>
<organism evidence="1 2">
    <name type="scientific">Serratia phage PS2</name>
    <dbReference type="NCBI Taxonomy" id="1481112"/>
    <lineage>
        <taxon>Viruses</taxon>
        <taxon>Duplodnaviria</taxon>
        <taxon>Heunggongvirae</taxon>
        <taxon>Uroviricota</taxon>
        <taxon>Caudoviricetes</taxon>
        <taxon>Muldoonvirus</taxon>
        <taxon>Muldoonvirus PS2</taxon>
    </lineage>
</organism>
<reference evidence="1 2" key="1">
    <citation type="submission" date="2014-01" db="EMBL/GenBank/DDBJ databases">
        <authorList>
            <person name="Zhang G."/>
            <person name="Jin J."/>
            <person name="Li Z.J."/>
            <person name="Wang S.W."/>
            <person name="Chen S.J."/>
            <person name="Wang S.M."/>
            <person name="Wang X.T."/>
            <person name="Li Y.H."/>
            <person name="Wang J."/>
            <person name="Yang C.K."/>
            <person name="Wang L."/>
        </authorList>
    </citation>
    <scope>NUCLEOTIDE SEQUENCE [LARGE SCALE GENOMIC DNA]</scope>
</reference>
<name>A0A023W5Q7_9CAUD</name>
<dbReference type="OrthoDB" id="11402at10239"/>
<sequence length="191" mass="21696">MSLFNYTHDTNFVLEIQDAGLTEQLTMGVLSCNLPSMRIPVTDIPSGPKGLGRSQVPGSTFEHDPCMVRIVIDEELKSFVELYQWMLSINNYITHHNTAFYEGCQPITAILHVLNNEKDAIVLSYAMHGVWPGDVSEIEFKYDDQGNPVMSMMVMLHFRYFELFKDGVIIEPRISVPEAQEKLSLLKKAPK</sequence>
<dbReference type="InterPro" id="IPR010667">
    <property type="entry name" value="Phage_T4_Gp19"/>
</dbReference>
<proteinExistence type="predicted"/>
<dbReference type="GO" id="GO:0005198">
    <property type="term" value="F:structural molecule activity"/>
    <property type="evidence" value="ECO:0007669"/>
    <property type="project" value="InterPro"/>
</dbReference>
<dbReference type="RefSeq" id="YP_009030204.1">
    <property type="nucleotide sequence ID" value="NC_024121.1"/>
</dbReference>
<dbReference type="KEGG" id="vg:19485040"/>
<gene>
    <name evidence="1" type="ORF">PS2_157</name>
</gene>
<dbReference type="GeneID" id="19485040"/>